<dbReference type="Proteomes" id="UP000067625">
    <property type="component" value="Chromosome"/>
</dbReference>
<feature type="transmembrane region" description="Helical" evidence="1">
    <location>
        <begin position="38"/>
        <end position="64"/>
    </location>
</feature>
<gene>
    <name evidence="2" type="ORF">AM592_17410</name>
</gene>
<dbReference type="RefSeq" id="WP_053604982.1">
    <property type="nucleotide sequence ID" value="NZ_CP012600.1"/>
</dbReference>
<keyword evidence="1" id="KW-1133">Transmembrane helix</keyword>
<reference evidence="3" key="1">
    <citation type="submission" date="2015-08" db="EMBL/GenBank/DDBJ databases">
        <title>Genome sequencing project for genomic taxonomy and phylogenomics of Bacillus-like bacteria.</title>
        <authorList>
            <person name="Liu B."/>
            <person name="Wang J."/>
            <person name="Zhu Y."/>
            <person name="Liu G."/>
            <person name="Chen Q."/>
            <person name="Chen Z."/>
            <person name="Lan J."/>
            <person name="Che J."/>
            <person name="Ge C."/>
            <person name="Shi H."/>
            <person name="Pan Z."/>
            <person name="Liu X."/>
        </authorList>
    </citation>
    <scope>NUCLEOTIDE SEQUENCE [LARGE SCALE GENOMIC DNA]</scope>
    <source>
        <strain evidence="3">FJAT-4402</strain>
    </source>
</reference>
<dbReference type="OrthoDB" id="2902278at2"/>
<reference evidence="2 3" key="2">
    <citation type="journal article" date="2016" name="Int. J. Syst. Evol. Microbiol.">
        <title>Bacillus gobiensis sp. nov., isolated from a soil sample.</title>
        <authorList>
            <person name="Liu B."/>
            <person name="Liu G.H."/>
            <person name="Cetin S."/>
            <person name="Schumann P."/>
            <person name="Pan Z.Z."/>
            <person name="Chen Q.Q."/>
        </authorList>
    </citation>
    <scope>NUCLEOTIDE SEQUENCE [LARGE SCALE GENOMIC DNA]</scope>
    <source>
        <strain evidence="2 3">FJAT-4402</strain>
    </source>
</reference>
<feature type="transmembrane region" description="Helical" evidence="1">
    <location>
        <begin position="76"/>
        <end position="94"/>
    </location>
</feature>
<protein>
    <submittedName>
        <fullName evidence="2">Uncharacterized protein</fullName>
    </submittedName>
</protein>
<dbReference type="PATRIC" id="fig|1441095.3.peg.3863"/>
<evidence type="ECO:0000313" key="3">
    <source>
        <dbReference type="Proteomes" id="UP000067625"/>
    </source>
</evidence>
<keyword evidence="1" id="KW-0812">Transmembrane</keyword>
<sequence>MLSHEAFNYVRYEFVFFIIILIALFINIVFLKKKLDLINWFTVISISFICIVVSVLNLIMLGYASDELNLRMAECTYMFIAVVILAVINSAISYKK</sequence>
<dbReference type="STRING" id="1441095.AM592_17410"/>
<name>A0A0M4FTR8_9BACI</name>
<proteinExistence type="predicted"/>
<dbReference type="EMBL" id="CP012600">
    <property type="protein sequence ID" value="ALC83147.1"/>
    <property type="molecule type" value="Genomic_DNA"/>
</dbReference>
<organism evidence="2 3">
    <name type="scientific">Bacillus gobiensis</name>
    <dbReference type="NCBI Taxonomy" id="1441095"/>
    <lineage>
        <taxon>Bacteria</taxon>
        <taxon>Bacillati</taxon>
        <taxon>Bacillota</taxon>
        <taxon>Bacilli</taxon>
        <taxon>Bacillales</taxon>
        <taxon>Bacillaceae</taxon>
        <taxon>Bacillus</taxon>
    </lineage>
</organism>
<feature type="transmembrane region" description="Helical" evidence="1">
    <location>
        <begin position="12"/>
        <end position="31"/>
    </location>
</feature>
<evidence type="ECO:0000313" key="2">
    <source>
        <dbReference type="EMBL" id="ALC83147.1"/>
    </source>
</evidence>
<keyword evidence="1" id="KW-0472">Membrane</keyword>
<keyword evidence="3" id="KW-1185">Reference proteome</keyword>
<evidence type="ECO:0000256" key="1">
    <source>
        <dbReference type="SAM" id="Phobius"/>
    </source>
</evidence>
<accession>A0A0M4FTR8</accession>
<dbReference type="AlphaFoldDB" id="A0A0M4FTR8"/>